<dbReference type="Proteomes" id="UP000683925">
    <property type="component" value="Unassembled WGS sequence"/>
</dbReference>
<sequence>MMNWFRAFLIYDFNISSFYLQTSRDIEFDNEWQALLKEIKLQLHKQNVLEDKLLQMKSNFGAIRGKFDIFRNRVLILISNQQVQEIYQNELLLSIYSHLYEIIHYQTVLVLVISQINTTELEIYQKYEINRIINKYEERLNISNIVTLSLPIIHYADMDQEQISKLKSLTCVTEENIETLSRCKQYTQDGDQKAFKGFLMYDLKKQYFLMLIRKGFNSDKAWVEERSRIEKFILCRQRQQTTILSMSTSFAQYLIQYDSQTKFYFILLSNNLIPHSPQYELLQRIRSFISSESNFQKQRKNEIESQYQYVLSDIIDAQERIYMKSKYRHFNPSISTIFQQKIKIYEMKKQK</sequence>
<gene>
    <name evidence="1" type="ORF">POCTA_138.1.T0310113</name>
</gene>
<name>A0A8S1TW77_PAROT</name>
<organism evidence="1 2">
    <name type="scientific">Paramecium octaurelia</name>
    <dbReference type="NCBI Taxonomy" id="43137"/>
    <lineage>
        <taxon>Eukaryota</taxon>
        <taxon>Sar</taxon>
        <taxon>Alveolata</taxon>
        <taxon>Ciliophora</taxon>
        <taxon>Intramacronucleata</taxon>
        <taxon>Oligohymenophorea</taxon>
        <taxon>Peniculida</taxon>
        <taxon>Parameciidae</taxon>
        <taxon>Paramecium</taxon>
    </lineage>
</organism>
<dbReference type="OrthoDB" id="302471at2759"/>
<evidence type="ECO:0000313" key="2">
    <source>
        <dbReference type="Proteomes" id="UP000683925"/>
    </source>
</evidence>
<proteinExistence type="predicted"/>
<protein>
    <submittedName>
        <fullName evidence="1">Uncharacterized protein</fullName>
    </submittedName>
</protein>
<comment type="caution">
    <text evidence="1">The sequence shown here is derived from an EMBL/GenBank/DDBJ whole genome shotgun (WGS) entry which is preliminary data.</text>
</comment>
<accession>A0A8S1TW77</accession>
<dbReference type="OMA" id="MSRDIEF"/>
<evidence type="ECO:0000313" key="1">
    <source>
        <dbReference type="EMBL" id="CAD8155772.1"/>
    </source>
</evidence>
<dbReference type="EMBL" id="CAJJDP010000031">
    <property type="protein sequence ID" value="CAD8155772.1"/>
    <property type="molecule type" value="Genomic_DNA"/>
</dbReference>
<keyword evidence="2" id="KW-1185">Reference proteome</keyword>
<reference evidence="1" key="1">
    <citation type="submission" date="2021-01" db="EMBL/GenBank/DDBJ databases">
        <authorList>
            <consortium name="Genoscope - CEA"/>
            <person name="William W."/>
        </authorList>
    </citation>
    <scope>NUCLEOTIDE SEQUENCE</scope>
</reference>
<dbReference type="AlphaFoldDB" id="A0A8S1TW77"/>